<keyword evidence="1 2" id="KW-0963">Cytoplasm</keyword>
<dbReference type="Pfam" id="PF05979">
    <property type="entry name" value="DUF896"/>
    <property type="match status" value="1"/>
</dbReference>
<comment type="subcellular location">
    <subcellularLocation>
        <location evidence="2">Cytoplasm</location>
    </subcellularLocation>
</comment>
<dbReference type="EMBL" id="UHBY01000003">
    <property type="protein sequence ID" value="SUL35069.1"/>
    <property type="molecule type" value="Genomic_DNA"/>
</dbReference>
<evidence type="ECO:0000256" key="2">
    <source>
        <dbReference type="HAMAP-Rule" id="MF_01103"/>
    </source>
</evidence>
<dbReference type="PANTHER" id="PTHR37300:SF1">
    <property type="entry name" value="UPF0291 PROTEIN YNZC"/>
    <property type="match status" value="1"/>
</dbReference>
<sequence>MSNSDLNIERINELAKKKKEVGLTQEEAKEQTALRKAYLESFRKGFKQQIENTKVIDPEGNDVTPEKIKEIQQKRDNKIKSQICKEFSDIIT</sequence>
<dbReference type="AlphaFoldDB" id="A0A380EJH8"/>
<dbReference type="Proteomes" id="UP000254116">
    <property type="component" value="Unassembled WGS sequence"/>
</dbReference>
<gene>
    <name evidence="3" type="ORF">NCTC10702_02106</name>
</gene>
<evidence type="ECO:0000313" key="4">
    <source>
        <dbReference type="Proteomes" id="UP000254116"/>
    </source>
</evidence>
<dbReference type="InterPro" id="IPR009242">
    <property type="entry name" value="DUF896"/>
</dbReference>
<organism evidence="3 4">
    <name type="scientific">Staphylococcus aureus</name>
    <dbReference type="NCBI Taxonomy" id="1280"/>
    <lineage>
        <taxon>Bacteria</taxon>
        <taxon>Bacillati</taxon>
        <taxon>Bacillota</taxon>
        <taxon>Bacilli</taxon>
        <taxon>Bacillales</taxon>
        <taxon>Staphylococcaceae</taxon>
        <taxon>Staphylococcus</taxon>
    </lineage>
</organism>
<dbReference type="HAMAP" id="MF_01103">
    <property type="entry name" value="UPF0291"/>
    <property type="match status" value="1"/>
</dbReference>
<evidence type="ECO:0000313" key="3">
    <source>
        <dbReference type="EMBL" id="SUL35069.1"/>
    </source>
</evidence>
<reference evidence="3 4" key="1">
    <citation type="submission" date="2018-06" db="EMBL/GenBank/DDBJ databases">
        <authorList>
            <consortium name="Pathogen Informatics"/>
            <person name="Doyle S."/>
        </authorList>
    </citation>
    <scope>NUCLEOTIDE SEQUENCE [LARGE SCALE GENOMIC DNA]</scope>
    <source>
        <strain evidence="3 4">NCTC10702</strain>
    </source>
</reference>
<dbReference type="PANTHER" id="PTHR37300">
    <property type="entry name" value="UPF0291 PROTEIN CBO2609/CLC_2481"/>
    <property type="match status" value="1"/>
</dbReference>
<evidence type="ECO:0000256" key="1">
    <source>
        <dbReference type="ARBA" id="ARBA00022490"/>
    </source>
</evidence>
<comment type="similarity">
    <text evidence="2">Belongs to the UPF0291 family.</text>
</comment>
<dbReference type="GO" id="GO:0005737">
    <property type="term" value="C:cytoplasm"/>
    <property type="evidence" value="ECO:0007669"/>
    <property type="project" value="UniProtKB-SubCell"/>
</dbReference>
<accession>A0A380EJH8</accession>
<proteinExistence type="inferred from homology"/>
<dbReference type="SUPFAM" id="SSF158221">
    <property type="entry name" value="YnzC-like"/>
    <property type="match status" value="1"/>
</dbReference>
<protein>
    <recommendedName>
        <fullName evidence="2">UPF0291 protein NCTC10702_02106</fullName>
    </recommendedName>
</protein>
<name>A0A380EJH8_STAAU</name>
<dbReference type="Gene3D" id="1.10.287.540">
    <property type="entry name" value="Helix hairpin bin"/>
    <property type="match status" value="1"/>
</dbReference>